<evidence type="ECO:0000313" key="4">
    <source>
        <dbReference type="Proteomes" id="UP001376459"/>
    </source>
</evidence>
<keyword evidence="2" id="KW-0812">Transmembrane</keyword>
<feature type="region of interest" description="Disordered" evidence="1">
    <location>
        <begin position="96"/>
        <end position="118"/>
    </location>
</feature>
<keyword evidence="4" id="KW-1185">Reference proteome</keyword>
<feature type="compositionally biased region" description="Polar residues" evidence="1">
    <location>
        <begin position="104"/>
        <end position="118"/>
    </location>
</feature>
<comment type="caution">
    <text evidence="3">The sequence shown here is derived from an EMBL/GenBank/DDBJ whole genome shotgun (WGS) entry which is preliminary data.</text>
</comment>
<evidence type="ECO:0000256" key="2">
    <source>
        <dbReference type="SAM" id="Phobius"/>
    </source>
</evidence>
<sequence>MRGYPRLLSSDFEETDGKYRQTARRAVLIMLPVLPVFLAGAVAAPLLKKIIKPVVRGTVKSSVKLAMDARRVAHEINEDLSDIAAEASAEAFAADLQEGPEVPAQTTKKTRSGSAANA</sequence>
<reference evidence="3 4" key="1">
    <citation type="submission" date="2024-03" db="EMBL/GenBank/DDBJ databases">
        <title>Novel Streptomyces species of biotechnological and ecological value are a feature of Machair soil.</title>
        <authorList>
            <person name="Prole J.R."/>
            <person name="Goodfellow M."/>
            <person name="Allenby N."/>
            <person name="Ward A.C."/>
        </authorList>
    </citation>
    <scope>NUCLEOTIDE SEQUENCE [LARGE SCALE GENOMIC DNA]</scope>
    <source>
        <strain evidence="3 4">MS1.AVA.1</strain>
    </source>
</reference>
<dbReference type="Pfam" id="PF17195">
    <property type="entry name" value="DUF5132"/>
    <property type="match status" value="1"/>
</dbReference>
<dbReference type="Proteomes" id="UP001376459">
    <property type="component" value="Unassembled WGS sequence"/>
</dbReference>
<proteinExistence type="predicted"/>
<dbReference type="EMBL" id="JBBKAK010000001">
    <property type="protein sequence ID" value="MEJ8672956.1"/>
    <property type="molecule type" value="Genomic_DNA"/>
</dbReference>
<evidence type="ECO:0000313" key="3">
    <source>
        <dbReference type="EMBL" id="MEJ8672956.1"/>
    </source>
</evidence>
<protein>
    <submittedName>
        <fullName evidence="3">DUF5132 domain-containing protein</fullName>
    </submittedName>
</protein>
<name>A0ABU8UX64_9ACTN</name>
<accession>A0ABU8UX64</accession>
<dbReference type="InterPro" id="IPR033456">
    <property type="entry name" value="DUF5132"/>
</dbReference>
<keyword evidence="2" id="KW-0472">Membrane</keyword>
<feature type="transmembrane region" description="Helical" evidence="2">
    <location>
        <begin position="26"/>
        <end position="47"/>
    </location>
</feature>
<evidence type="ECO:0000256" key="1">
    <source>
        <dbReference type="SAM" id="MobiDB-lite"/>
    </source>
</evidence>
<gene>
    <name evidence="3" type="ORF">WKI71_45000</name>
</gene>
<keyword evidence="2" id="KW-1133">Transmembrane helix</keyword>
<organism evidence="3 4">
    <name type="scientific">Streptomyces machairae</name>
    <dbReference type="NCBI Taxonomy" id="3134109"/>
    <lineage>
        <taxon>Bacteria</taxon>
        <taxon>Bacillati</taxon>
        <taxon>Actinomycetota</taxon>
        <taxon>Actinomycetes</taxon>
        <taxon>Kitasatosporales</taxon>
        <taxon>Streptomycetaceae</taxon>
        <taxon>Streptomyces</taxon>
    </lineage>
</organism>